<sequence>MNAMRVAGRPKQLCTKVSRERVETELMKILKGPNTLSAFQLIHELHLYDPVFLREVRCSEDGEASWLLRQWQYKRPWQSEWARAFETVAFLLNGGPKALRDMLLRPEKMDDIWMLTAFVPLNPSSLNELAERQVKVPGFVSHSLRNYVRIWHLMREVTVDRLPPEKLLRGALGLLLRLCGSTWRLQVLYALLKEDFYEMRYGNKKLALIKRWSKFVECITEQRLEDAPYVKPILNGHDIMGVLRRKKRWSGCLHRGRITMSDYTPSADNLLFCLIMIRTQ</sequence>
<dbReference type="EMBL" id="NKHU02000227">
    <property type="protein sequence ID" value="RHZ47219.1"/>
    <property type="molecule type" value="Genomic_DNA"/>
</dbReference>
<organism evidence="3 4">
    <name type="scientific">Aspergillus thermomutatus</name>
    <name type="common">Neosartorya pseudofischeri</name>
    <dbReference type="NCBI Taxonomy" id="41047"/>
    <lineage>
        <taxon>Eukaryota</taxon>
        <taxon>Fungi</taxon>
        <taxon>Dikarya</taxon>
        <taxon>Ascomycota</taxon>
        <taxon>Pezizomycotina</taxon>
        <taxon>Eurotiomycetes</taxon>
        <taxon>Eurotiomycetidae</taxon>
        <taxon>Eurotiales</taxon>
        <taxon>Aspergillaceae</taxon>
        <taxon>Aspergillus</taxon>
        <taxon>Aspergillus subgen. Fumigati</taxon>
    </lineage>
</organism>
<dbReference type="Pfam" id="PF12627">
    <property type="entry name" value="PolyA_pol_RNAbd"/>
    <property type="match status" value="1"/>
</dbReference>
<dbReference type="InterPro" id="IPR032828">
    <property type="entry name" value="PolyA_RNA-bd"/>
</dbReference>
<dbReference type="OrthoDB" id="445712at2759"/>
<reference evidence="3" key="1">
    <citation type="submission" date="2018-08" db="EMBL/GenBank/DDBJ databases">
        <title>Draft genome sequence of azole-resistant Aspergillus thermomutatus (Neosartorya pseudofischeri) strain HMR AF 39, isolated from a human nasal aspirate.</title>
        <authorList>
            <person name="Parent-Michaud M."/>
            <person name="Dufresne P.J."/>
            <person name="Fournier E."/>
            <person name="Martineau C."/>
            <person name="Moreira S."/>
            <person name="Perkins V."/>
            <person name="De Repentigny L."/>
            <person name="Dufresne S.F."/>
        </authorList>
    </citation>
    <scope>NUCLEOTIDE SEQUENCE [LARGE SCALE GENOMIC DNA]</scope>
    <source>
        <strain evidence="3">HMR AF 39</strain>
    </source>
</reference>
<dbReference type="GO" id="GO:0052927">
    <property type="term" value="F:CC tRNA cytidylyltransferase activity"/>
    <property type="evidence" value="ECO:0007669"/>
    <property type="project" value="TreeGrafter"/>
</dbReference>
<dbReference type="Proteomes" id="UP000215305">
    <property type="component" value="Unassembled WGS sequence"/>
</dbReference>
<evidence type="ECO:0000256" key="1">
    <source>
        <dbReference type="ARBA" id="ARBA00022884"/>
    </source>
</evidence>
<keyword evidence="4" id="KW-1185">Reference proteome</keyword>
<dbReference type="GO" id="GO:0003723">
    <property type="term" value="F:RNA binding"/>
    <property type="evidence" value="ECO:0007669"/>
    <property type="project" value="UniProtKB-KW"/>
</dbReference>
<dbReference type="Gene3D" id="1.10.3090.10">
    <property type="entry name" value="cca-adding enzyme, domain 2"/>
    <property type="match status" value="1"/>
</dbReference>
<dbReference type="GO" id="GO:0052929">
    <property type="term" value="F:ATP:3'-cytidine-cytidine-tRNA adenylyltransferase activity"/>
    <property type="evidence" value="ECO:0007669"/>
    <property type="project" value="TreeGrafter"/>
</dbReference>
<accession>A0A397GAV7</accession>
<evidence type="ECO:0000259" key="2">
    <source>
        <dbReference type="Pfam" id="PF12627"/>
    </source>
</evidence>
<dbReference type="VEuPathDB" id="FungiDB:CDV56_101786"/>
<name>A0A397GAV7_ASPTH</name>
<dbReference type="RefSeq" id="XP_026611479.1">
    <property type="nucleotide sequence ID" value="XM_026755405.1"/>
</dbReference>
<dbReference type="AlphaFoldDB" id="A0A397GAV7"/>
<dbReference type="GeneID" id="38123760"/>
<keyword evidence="1" id="KW-0694">RNA-binding</keyword>
<dbReference type="PANTHER" id="PTHR13734">
    <property type="entry name" value="TRNA-NUCLEOTIDYLTRANSFERASE"/>
    <property type="match status" value="1"/>
</dbReference>
<gene>
    <name evidence="3" type="ORF">CDV56_101786</name>
</gene>
<evidence type="ECO:0000313" key="3">
    <source>
        <dbReference type="EMBL" id="RHZ47219.1"/>
    </source>
</evidence>
<dbReference type="STRING" id="41047.A0A397GAV7"/>
<feature type="domain" description="tRNA nucleotidyltransferase/poly(A) polymerase RNA and SrmB- binding" evidence="2">
    <location>
        <begin position="12"/>
        <end position="52"/>
    </location>
</feature>
<protein>
    <recommendedName>
        <fullName evidence="2">tRNA nucleotidyltransferase/poly(A) polymerase RNA and SrmB- binding domain-containing protein</fullName>
    </recommendedName>
</protein>
<dbReference type="SUPFAM" id="SSF81891">
    <property type="entry name" value="Poly A polymerase C-terminal region-like"/>
    <property type="match status" value="1"/>
</dbReference>
<dbReference type="PANTHER" id="PTHR13734:SF5">
    <property type="entry name" value="CCA TRNA NUCLEOTIDYLTRANSFERASE, MITOCHONDRIAL"/>
    <property type="match status" value="1"/>
</dbReference>
<comment type="caution">
    <text evidence="3">The sequence shown here is derived from an EMBL/GenBank/DDBJ whole genome shotgun (WGS) entry which is preliminary data.</text>
</comment>
<dbReference type="GO" id="GO:0001680">
    <property type="term" value="P:tRNA 3'-terminal CCA addition"/>
    <property type="evidence" value="ECO:0007669"/>
    <property type="project" value="TreeGrafter"/>
</dbReference>
<evidence type="ECO:0000313" key="4">
    <source>
        <dbReference type="Proteomes" id="UP000215305"/>
    </source>
</evidence>
<proteinExistence type="predicted"/>